<sequence precursor="true">MRATDYARPPRRALLGAVALLSMAAVAAGDPGEPAADVSPRREASDALRAKLATPLQLNSAGEAELRKTLAQLARAVDAELFVDRRIDPTTRIRLSVGETSFGQVLDLLAEQAGAEWAAAGDLIYVGPPGTRQGLPVALRDARRRVAKLNGRSRRAWRAKRAIDWERLATPRALVERTVAQAGWRLDDADAVPHDLWPAGATPEMPLGERMTVLLYGFGLDWRPEQRGRTVAIVPR</sequence>
<comment type="caution">
    <text evidence="2">The sequence shown here is derived from an EMBL/GenBank/DDBJ whole genome shotgun (WGS) entry which is preliminary data.</text>
</comment>
<gene>
    <name evidence="2" type="ORF">Mal64_08610</name>
</gene>
<dbReference type="AlphaFoldDB" id="A0A5C5ZSE9"/>
<dbReference type="OrthoDB" id="286171at2"/>
<evidence type="ECO:0008006" key="4">
    <source>
        <dbReference type="Google" id="ProtNLM"/>
    </source>
</evidence>
<keyword evidence="1" id="KW-0732">Signal</keyword>
<protein>
    <recommendedName>
        <fullName evidence="4">Secretin/TonB short N-terminal domain-containing protein</fullName>
    </recommendedName>
</protein>
<evidence type="ECO:0000256" key="1">
    <source>
        <dbReference type="SAM" id="SignalP"/>
    </source>
</evidence>
<keyword evidence="3" id="KW-1185">Reference proteome</keyword>
<organism evidence="2 3">
    <name type="scientific">Pseudobythopirellula maris</name>
    <dbReference type="NCBI Taxonomy" id="2527991"/>
    <lineage>
        <taxon>Bacteria</taxon>
        <taxon>Pseudomonadati</taxon>
        <taxon>Planctomycetota</taxon>
        <taxon>Planctomycetia</taxon>
        <taxon>Pirellulales</taxon>
        <taxon>Lacipirellulaceae</taxon>
        <taxon>Pseudobythopirellula</taxon>
    </lineage>
</organism>
<dbReference type="Gene3D" id="3.55.50.30">
    <property type="match status" value="1"/>
</dbReference>
<name>A0A5C5ZSE9_9BACT</name>
<reference evidence="2 3" key="1">
    <citation type="submission" date="2019-02" db="EMBL/GenBank/DDBJ databases">
        <title>Deep-cultivation of Planctomycetes and their phenomic and genomic characterization uncovers novel biology.</title>
        <authorList>
            <person name="Wiegand S."/>
            <person name="Jogler M."/>
            <person name="Boedeker C."/>
            <person name="Pinto D."/>
            <person name="Vollmers J."/>
            <person name="Rivas-Marin E."/>
            <person name="Kohn T."/>
            <person name="Peeters S.H."/>
            <person name="Heuer A."/>
            <person name="Rast P."/>
            <person name="Oberbeckmann S."/>
            <person name="Bunk B."/>
            <person name="Jeske O."/>
            <person name="Meyerdierks A."/>
            <person name="Storesund J.E."/>
            <person name="Kallscheuer N."/>
            <person name="Luecker S."/>
            <person name="Lage O.M."/>
            <person name="Pohl T."/>
            <person name="Merkel B.J."/>
            <person name="Hornburger P."/>
            <person name="Mueller R.-W."/>
            <person name="Bruemmer F."/>
            <person name="Labrenz M."/>
            <person name="Spormann A.M."/>
            <person name="Op Den Camp H."/>
            <person name="Overmann J."/>
            <person name="Amann R."/>
            <person name="Jetten M.S.M."/>
            <person name="Mascher T."/>
            <person name="Medema M.H."/>
            <person name="Devos D.P."/>
            <person name="Kaster A.-K."/>
            <person name="Ovreas L."/>
            <person name="Rohde M."/>
            <person name="Galperin M.Y."/>
            <person name="Jogler C."/>
        </authorList>
    </citation>
    <scope>NUCLEOTIDE SEQUENCE [LARGE SCALE GENOMIC DNA]</scope>
    <source>
        <strain evidence="2 3">Mal64</strain>
    </source>
</reference>
<dbReference type="Proteomes" id="UP000315440">
    <property type="component" value="Unassembled WGS sequence"/>
</dbReference>
<feature type="signal peptide" evidence="1">
    <location>
        <begin position="1"/>
        <end position="27"/>
    </location>
</feature>
<feature type="chain" id="PRO_5022688149" description="Secretin/TonB short N-terminal domain-containing protein" evidence="1">
    <location>
        <begin position="28"/>
        <end position="236"/>
    </location>
</feature>
<dbReference type="RefSeq" id="WP_146397381.1">
    <property type="nucleotide sequence ID" value="NZ_SJPQ01000001.1"/>
</dbReference>
<evidence type="ECO:0000313" key="2">
    <source>
        <dbReference type="EMBL" id="TWT90472.1"/>
    </source>
</evidence>
<accession>A0A5C5ZSE9</accession>
<dbReference type="EMBL" id="SJPQ01000001">
    <property type="protein sequence ID" value="TWT90472.1"/>
    <property type="molecule type" value="Genomic_DNA"/>
</dbReference>
<evidence type="ECO:0000313" key="3">
    <source>
        <dbReference type="Proteomes" id="UP000315440"/>
    </source>
</evidence>
<proteinExistence type="predicted"/>